<dbReference type="SUPFAM" id="SSF160355">
    <property type="entry name" value="Bacterial polysaccharide co-polymerase-like"/>
    <property type="match status" value="1"/>
</dbReference>
<feature type="transmembrane region" description="Helical" evidence="1">
    <location>
        <begin position="20"/>
        <end position="38"/>
    </location>
</feature>
<keyword evidence="1" id="KW-1133">Transmembrane helix</keyword>
<evidence type="ECO:0000256" key="1">
    <source>
        <dbReference type="SAM" id="Phobius"/>
    </source>
</evidence>
<dbReference type="RefSeq" id="WP_107180513.1">
    <property type="nucleotide sequence ID" value="NZ_PYOP01000032.1"/>
</dbReference>
<evidence type="ECO:0008006" key="4">
    <source>
        <dbReference type="Google" id="ProtNLM"/>
    </source>
</evidence>
<keyword evidence="3" id="KW-1185">Reference proteome</keyword>
<reference evidence="2 3" key="1">
    <citation type="submission" date="2018-03" db="EMBL/GenBank/DDBJ databases">
        <title>Whole genome sequencing of Histamine producing bacteria.</title>
        <authorList>
            <person name="Butler K."/>
        </authorList>
    </citation>
    <scope>NUCLEOTIDE SEQUENCE [LARGE SCALE GENOMIC DNA]</scope>
    <source>
        <strain evidence="2 3">ATCC 51761</strain>
    </source>
</reference>
<proteinExistence type="predicted"/>
<dbReference type="Gene3D" id="3.30.1890.10">
    <property type="entry name" value="FepE-like"/>
    <property type="match status" value="1"/>
</dbReference>
<evidence type="ECO:0000313" key="3">
    <source>
        <dbReference type="Proteomes" id="UP000241190"/>
    </source>
</evidence>
<dbReference type="Proteomes" id="UP000241190">
    <property type="component" value="Unassembled WGS sequence"/>
</dbReference>
<organism evidence="2 3">
    <name type="scientific">Photobacterium iliopiscarium</name>
    <dbReference type="NCBI Taxonomy" id="56192"/>
    <lineage>
        <taxon>Bacteria</taxon>
        <taxon>Pseudomonadati</taxon>
        <taxon>Pseudomonadota</taxon>
        <taxon>Gammaproteobacteria</taxon>
        <taxon>Vibrionales</taxon>
        <taxon>Vibrionaceae</taxon>
        <taxon>Photobacterium</taxon>
    </lineage>
</organism>
<comment type="caution">
    <text evidence="2">The sequence shown here is derived from an EMBL/GenBank/DDBJ whole genome shotgun (WGS) entry which is preliminary data.</text>
</comment>
<feature type="transmembrane region" description="Helical" evidence="1">
    <location>
        <begin position="283"/>
        <end position="301"/>
    </location>
</feature>
<protein>
    <recommendedName>
        <fullName evidence="4">Polysaccharide chain length determinant N-terminal domain-containing protein</fullName>
    </recommendedName>
</protein>
<keyword evidence="1" id="KW-0812">Transmembrane</keyword>
<sequence length="307" mass="35560">MGYTSDILAIKKALKQTYKLSFVIIASFVLIGFVVAYFSSYKWNAEKIIYKLDSSYQNKLETLFFTLEGSHFNNDKLIEAYVKFFNSKRTQSDFESIYKLSNVGFYSTAIKVNNEYVLKALSVNKDEAEKGLNSYIEYTKMAFIKKNVNYLNRIRITLIDEYQNKLRNERKKASIEKNKRVEELKVALYISEKAGYEKPIKNLDLNSLSDPVFSNVIMGSNILKETIKSIEKSDLTLYSDKIARYQYITDEISNIKIDGNYINIFKNKGGITYKINGINKGNIILLFFFIGLILSTFSIVFRCKVER</sequence>
<keyword evidence="1" id="KW-0472">Membrane</keyword>
<name>A0ABX5GP50_9GAMM</name>
<accession>A0ABX5GP50</accession>
<gene>
    <name evidence="2" type="ORF">C9J52_16375</name>
</gene>
<dbReference type="EMBL" id="PYOP01000032">
    <property type="protein sequence ID" value="PSW92887.1"/>
    <property type="molecule type" value="Genomic_DNA"/>
</dbReference>
<evidence type="ECO:0000313" key="2">
    <source>
        <dbReference type="EMBL" id="PSW92887.1"/>
    </source>
</evidence>